<gene>
    <name evidence="1" type="ORF">B0J12DRAFT_83996</name>
</gene>
<name>A0ABQ8GF58_9PEZI</name>
<organism evidence="1 2">
    <name type="scientific">Macrophomina phaseolina</name>
    <dbReference type="NCBI Taxonomy" id="35725"/>
    <lineage>
        <taxon>Eukaryota</taxon>
        <taxon>Fungi</taxon>
        <taxon>Dikarya</taxon>
        <taxon>Ascomycota</taxon>
        <taxon>Pezizomycotina</taxon>
        <taxon>Dothideomycetes</taxon>
        <taxon>Dothideomycetes incertae sedis</taxon>
        <taxon>Botryosphaeriales</taxon>
        <taxon>Botryosphaeriaceae</taxon>
        <taxon>Macrophomina</taxon>
    </lineage>
</organism>
<sequence length="125" mass="13966">MCVALGSLATAGCLYAWRSIGWKKFNITDAMKIGGKLAASVCYDTLRWQVIGAAWLRQFLLDTDIMYQPHVRRGQKVSRKMYERQSLPITPLNPGGSTPHLFNSSRCTPPRLWLSRPSASHPGFG</sequence>
<proteinExistence type="predicted"/>
<dbReference type="Proteomes" id="UP000774617">
    <property type="component" value="Unassembled WGS sequence"/>
</dbReference>
<reference evidence="1 2" key="1">
    <citation type="journal article" date="2021" name="Nat. Commun.">
        <title>Genetic determinants of endophytism in the Arabidopsis root mycobiome.</title>
        <authorList>
            <person name="Mesny F."/>
            <person name="Miyauchi S."/>
            <person name="Thiergart T."/>
            <person name="Pickel B."/>
            <person name="Atanasova L."/>
            <person name="Karlsson M."/>
            <person name="Huettel B."/>
            <person name="Barry K.W."/>
            <person name="Haridas S."/>
            <person name="Chen C."/>
            <person name="Bauer D."/>
            <person name="Andreopoulos W."/>
            <person name="Pangilinan J."/>
            <person name="LaButti K."/>
            <person name="Riley R."/>
            <person name="Lipzen A."/>
            <person name="Clum A."/>
            <person name="Drula E."/>
            <person name="Henrissat B."/>
            <person name="Kohler A."/>
            <person name="Grigoriev I.V."/>
            <person name="Martin F.M."/>
            <person name="Hacquard S."/>
        </authorList>
    </citation>
    <scope>NUCLEOTIDE SEQUENCE [LARGE SCALE GENOMIC DNA]</scope>
    <source>
        <strain evidence="1 2">MPI-SDFR-AT-0080</strain>
    </source>
</reference>
<protein>
    <submittedName>
        <fullName evidence="1">Uncharacterized protein</fullName>
    </submittedName>
</protein>
<evidence type="ECO:0000313" key="1">
    <source>
        <dbReference type="EMBL" id="KAH7051336.1"/>
    </source>
</evidence>
<evidence type="ECO:0000313" key="2">
    <source>
        <dbReference type="Proteomes" id="UP000774617"/>
    </source>
</evidence>
<dbReference type="EMBL" id="JAGTJR010000012">
    <property type="protein sequence ID" value="KAH7051336.1"/>
    <property type="molecule type" value="Genomic_DNA"/>
</dbReference>
<keyword evidence="2" id="KW-1185">Reference proteome</keyword>
<accession>A0ABQ8GF58</accession>
<comment type="caution">
    <text evidence="1">The sequence shown here is derived from an EMBL/GenBank/DDBJ whole genome shotgun (WGS) entry which is preliminary data.</text>
</comment>